<evidence type="ECO:0000256" key="1">
    <source>
        <dbReference type="SAM" id="MobiDB-lite"/>
    </source>
</evidence>
<dbReference type="InterPro" id="IPR012854">
    <property type="entry name" value="Cu_amine_oxidase-like_N"/>
</dbReference>
<dbReference type="InterPro" id="IPR018392">
    <property type="entry name" value="LysM"/>
</dbReference>
<feature type="domain" description="LysM" evidence="2">
    <location>
        <begin position="219"/>
        <end position="262"/>
    </location>
</feature>
<protein>
    <submittedName>
        <fullName evidence="3">D-gamma-glutamyl-meso-diaminopimelic acid endopeptidase CwlS</fullName>
        <ecNumber evidence="3">3.4.19.11</ecNumber>
    </submittedName>
</protein>
<dbReference type="OrthoDB" id="2666280at2"/>
<sequence length="498" mass="52915">MDLLKNFKLVENGDGYELIIYFEPGSTDVEFAGELGKLKDSGESLPQNLIDDIRKKFPDKKINSVKLMLGTVLLSSFMLGLPISAQAAEPSGKTAQTQSAYNYNVNVSINGKTMTFQDKPLIYNNITYVPVSEFGKALGAKVWWNGESKTVGIEGNGSSIAFVRGSVSARVNGVQKAMPASLSIGGTTYAPLRFIAENLGYKVTLDSSAKTVDVSAGANIYTVSSGDSLWKISSKTGQSVDSIKHANKLASDTIYPGQKLTIPNAGTASSTPPSPSVAAPAPAKASSPAPATAAAKTKWPDTTYIVQPGDTAASISKKFGRPAQDILKYNYMSSEEWFEAGDKIAISGYAPRANTVSPGQDTSPARHGTAVDWVLEGQYLVKRNSTFTVVDVETGKQFRGKMLGGYNHIDIEPLTASDTAAMKSLFGSWKWSPRPVVIYINGMNLAASLSGMPHGADTVDNAVSGHFDLYMKNSTSHSATTSASYIQEHAAAVKKASG</sequence>
<dbReference type="CDD" id="cd00118">
    <property type="entry name" value="LysM"/>
    <property type="match status" value="2"/>
</dbReference>
<organism evidence="3 4">
    <name type="scientific">Ruminiclostridium hungatei</name>
    <name type="common">Clostridium hungatei</name>
    <dbReference type="NCBI Taxonomy" id="48256"/>
    <lineage>
        <taxon>Bacteria</taxon>
        <taxon>Bacillati</taxon>
        <taxon>Bacillota</taxon>
        <taxon>Clostridia</taxon>
        <taxon>Eubacteriales</taxon>
        <taxon>Oscillospiraceae</taxon>
        <taxon>Ruminiclostridium</taxon>
    </lineage>
</organism>
<reference evidence="3 4" key="1">
    <citation type="submission" date="2017-03" db="EMBL/GenBank/DDBJ databases">
        <title>Genome sequence of Clostridium hungatei DSM 14427.</title>
        <authorList>
            <person name="Poehlein A."/>
            <person name="Daniel R."/>
        </authorList>
    </citation>
    <scope>NUCLEOTIDE SEQUENCE [LARGE SCALE GENOMIC DNA]</scope>
    <source>
        <strain evidence="3 4">DSM 14427</strain>
    </source>
</reference>
<dbReference type="Gene3D" id="3.30.457.10">
    <property type="entry name" value="Copper amine oxidase-like, N-terminal domain"/>
    <property type="match status" value="1"/>
</dbReference>
<dbReference type="SUPFAM" id="SSF55383">
    <property type="entry name" value="Copper amine oxidase, domain N"/>
    <property type="match status" value="1"/>
</dbReference>
<proteinExistence type="predicted"/>
<dbReference type="SMART" id="SM00257">
    <property type="entry name" value="LysM"/>
    <property type="match status" value="2"/>
</dbReference>
<dbReference type="Pfam" id="PF07833">
    <property type="entry name" value="Cu_amine_oxidN1"/>
    <property type="match status" value="1"/>
</dbReference>
<dbReference type="RefSeq" id="WP_080066483.1">
    <property type="nucleotide sequence ID" value="NZ_MZGX01000034.1"/>
</dbReference>
<dbReference type="GO" id="GO:0008932">
    <property type="term" value="F:lytic endotransglycosylase activity"/>
    <property type="evidence" value="ECO:0007669"/>
    <property type="project" value="TreeGrafter"/>
</dbReference>
<dbReference type="GO" id="GO:0016787">
    <property type="term" value="F:hydrolase activity"/>
    <property type="evidence" value="ECO:0007669"/>
    <property type="project" value="UniProtKB-KW"/>
</dbReference>
<dbReference type="InterPro" id="IPR036582">
    <property type="entry name" value="Mao_N_sf"/>
</dbReference>
<dbReference type="Gene3D" id="3.10.350.10">
    <property type="entry name" value="LysM domain"/>
    <property type="match status" value="2"/>
</dbReference>
<evidence type="ECO:0000259" key="2">
    <source>
        <dbReference type="PROSITE" id="PS51782"/>
    </source>
</evidence>
<dbReference type="InterPro" id="IPR036779">
    <property type="entry name" value="LysM_dom_sf"/>
</dbReference>
<dbReference type="PANTHER" id="PTHR33734">
    <property type="entry name" value="LYSM DOMAIN-CONTAINING GPI-ANCHORED PROTEIN 2"/>
    <property type="match status" value="1"/>
</dbReference>
<evidence type="ECO:0000313" key="3">
    <source>
        <dbReference type="EMBL" id="OPX42119.1"/>
    </source>
</evidence>
<gene>
    <name evidence="3" type="primary">cwlS_2</name>
    <name evidence="3" type="ORF">CLHUN_40240</name>
</gene>
<feature type="domain" description="LysM" evidence="2">
    <location>
        <begin position="302"/>
        <end position="346"/>
    </location>
</feature>
<evidence type="ECO:0000313" key="4">
    <source>
        <dbReference type="Proteomes" id="UP000191554"/>
    </source>
</evidence>
<dbReference type="AlphaFoldDB" id="A0A1V4SDX7"/>
<keyword evidence="3" id="KW-0378">Hydrolase</keyword>
<name>A0A1V4SDX7_RUMHU</name>
<dbReference type="EMBL" id="MZGX01000034">
    <property type="protein sequence ID" value="OPX42119.1"/>
    <property type="molecule type" value="Genomic_DNA"/>
</dbReference>
<accession>A0A1V4SDX7</accession>
<dbReference type="Pfam" id="PF01476">
    <property type="entry name" value="LysM"/>
    <property type="match status" value="2"/>
</dbReference>
<dbReference type="PANTHER" id="PTHR33734:SF22">
    <property type="entry name" value="MEMBRANE-BOUND LYTIC MUREIN TRANSGLYCOSYLASE D"/>
    <property type="match status" value="1"/>
</dbReference>
<feature type="region of interest" description="Disordered" evidence="1">
    <location>
        <begin position="261"/>
        <end position="297"/>
    </location>
</feature>
<dbReference type="Proteomes" id="UP000191554">
    <property type="component" value="Unassembled WGS sequence"/>
</dbReference>
<dbReference type="PROSITE" id="PS51782">
    <property type="entry name" value="LYSM"/>
    <property type="match status" value="2"/>
</dbReference>
<keyword evidence="4" id="KW-1185">Reference proteome</keyword>
<comment type="caution">
    <text evidence="3">The sequence shown here is derived from an EMBL/GenBank/DDBJ whole genome shotgun (WGS) entry which is preliminary data.</text>
</comment>
<dbReference type="EC" id="3.4.19.11" evidence="3"/>
<dbReference type="STRING" id="48256.CLHUN_40240"/>
<dbReference type="SUPFAM" id="SSF54106">
    <property type="entry name" value="LysM domain"/>
    <property type="match status" value="2"/>
</dbReference>
<feature type="compositionally biased region" description="Low complexity" evidence="1">
    <location>
        <begin position="265"/>
        <end position="297"/>
    </location>
</feature>